<proteinExistence type="predicted"/>
<keyword evidence="3" id="KW-1185">Reference proteome</keyword>
<evidence type="ECO:0000256" key="1">
    <source>
        <dbReference type="ARBA" id="ARBA00023002"/>
    </source>
</evidence>
<organism evidence="2 3">
    <name type="scientific">Acidaminobacter hydrogenoformans DSM 2784</name>
    <dbReference type="NCBI Taxonomy" id="1120920"/>
    <lineage>
        <taxon>Bacteria</taxon>
        <taxon>Bacillati</taxon>
        <taxon>Bacillota</taxon>
        <taxon>Clostridia</taxon>
        <taxon>Peptostreptococcales</taxon>
        <taxon>Acidaminobacteraceae</taxon>
        <taxon>Acidaminobacter</taxon>
    </lineage>
</organism>
<dbReference type="SUPFAM" id="SSF51905">
    <property type="entry name" value="FAD/NAD(P)-binding domain"/>
    <property type="match status" value="1"/>
</dbReference>
<dbReference type="GO" id="GO:0050660">
    <property type="term" value="F:flavin adenine dinucleotide binding"/>
    <property type="evidence" value="ECO:0007669"/>
    <property type="project" value="TreeGrafter"/>
</dbReference>
<reference evidence="2 3" key="1">
    <citation type="submission" date="2016-10" db="EMBL/GenBank/DDBJ databases">
        <authorList>
            <person name="de Groot N.N."/>
        </authorList>
    </citation>
    <scope>NUCLEOTIDE SEQUENCE [LARGE SCALE GENOMIC DNA]</scope>
    <source>
        <strain evidence="2 3">DSM 2784</strain>
    </source>
</reference>
<dbReference type="PANTHER" id="PTHR43539:SF78">
    <property type="entry name" value="FLAVIN-CONTAINING MONOOXYGENASE"/>
    <property type="match status" value="1"/>
</dbReference>
<dbReference type="RefSeq" id="WP_170829360.1">
    <property type="nucleotide sequence ID" value="NZ_FMWL01000006.1"/>
</dbReference>
<sequence length="459" mass="50789">MENRVDHTDHNTDDNTVYNTAHNVDVLVIGGGPSGLSSAYYLEQMGMDYCVIERGTLLSTWRHERWDSFTLVTPNWMTRLPGMEGAAPSDNQFMTLKEINALLTAWVEHFEPQVMEGVTATRLRALTEEEQAAMPVAPYDRPPRFVVETTAGTFHAHDVIVATGQYNQPFIPAASKEFPAGVQQLHSVSYKNPDQLAEGGVLVVGGGRSGIQIALELRQAGREVWLSLGTQRPIPDAYDNVNGVYWLNRLSGFAKLDRGVEYGPDDLERLEIVEKLRQNLATCQQQGVNLVGRLTGFREGALTVRPNLFETLKDSETYLQRFIAEIESHIVSEGLGKPEKALDLNLPRLSWGALKETERLDLAETGIASVVWATGFRPNYQWVDAPVFADDGQLIHEAGKTSIDGLYFTGVELNPGFGGPSPYGIGFYSFGEDAQRVVDQICEDSGSMFWADSEIEGLD</sequence>
<dbReference type="Gene3D" id="3.50.50.60">
    <property type="entry name" value="FAD/NAD(P)-binding domain"/>
    <property type="match status" value="1"/>
</dbReference>
<protein>
    <submittedName>
        <fullName evidence="2">Putative flavoprotein involved in K+ transport</fullName>
    </submittedName>
</protein>
<dbReference type="AlphaFoldDB" id="A0A1G5RZ27"/>
<keyword evidence="1" id="KW-0560">Oxidoreductase</keyword>
<dbReference type="Proteomes" id="UP000199208">
    <property type="component" value="Unassembled WGS sequence"/>
</dbReference>
<dbReference type="InterPro" id="IPR036291">
    <property type="entry name" value="NAD(P)-bd_dom_sf"/>
</dbReference>
<evidence type="ECO:0000313" key="3">
    <source>
        <dbReference type="Proteomes" id="UP000199208"/>
    </source>
</evidence>
<dbReference type="InterPro" id="IPR036188">
    <property type="entry name" value="FAD/NAD-bd_sf"/>
</dbReference>
<dbReference type="PRINTS" id="PR00368">
    <property type="entry name" value="FADPNR"/>
</dbReference>
<dbReference type="PANTHER" id="PTHR43539">
    <property type="entry name" value="FLAVIN-BINDING MONOOXYGENASE-LIKE PROTEIN (AFU_ORTHOLOGUE AFUA_4G09220)"/>
    <property type="match status" value="1"/>
</dbReference>
<dbReference type="Pfam" id="PF13738">
    <property type="entry name" value="Pyr_redox_3"/>
    <property type="match status" value="1"/>
</dbReference>
<gene>
    <name evidence="2" type="ORF">SAMN03080599_01593</name>
</gene>
<dbReference type="SUPFAM" id="SSF51735">
    <property type="entry name" value="NAD(P)-binding Rossmann-fold domains"/>
    <property type="match status" value="1"/>
</dbReference>
<dbReference type="InterPro" id="IPR050982">
    <property type="entry name" value="Auxin_biosynth/cation_transpt"/>
</dbReference>
<dbReference type="PRINTS" id="PR00411">
    <property type="entry name" value="PNDRDTASEI"/>
</dbReference>
<dbReference type="GO" id="GO:0004497">
    <property type="term" value="F:monooxygenase activity"/>
    <property type="evidence" value="ECO:0007669"/>
    <property type="project" value="TreeGrafter"/>
</dbReference>
<dbReference type="STRING" id="1120920.SAMN03080599_01593"/>
<accession>A0A1G5RZ27</accession>
<evidence type="ECO:0000313" key="2">
    <source>
        <dbReference type="EMBL" id="SCZ79098.1"/>
    </source>
</evidence>
<dbReference type="EMBL" id="FMWL01000006">
    <property type="protein sequence ID" value="SCZ79098.1"/>
    <property type="molecule type" value="Genomic_DNA"/>
</dbReference>
<name>A0A1G5RZ27_9FIRM</name>